<comment type="caution">
    <text evidence="2">The sequence shown here is derived from an EMBL/GenBank/DDBJ whole genome shotgun (WGS) entry which is preliminary data.</text>
</comment>
<evidence type="ECO:0000313" key="3">
    <source>
        <dbReference type="Proteomes" id="UP000619260"/>
    </source>
</evidence>
<reference evidence="2" key="1">
    <citation type="submission" date="2021-01" db="EMBL/GenBank/DDBJ databases">
        <title>Whole genome shotgun sequence of Virgisporangium aliadipatigenens NBRC 105644.</title>
        <authorList>
            <person name="Komaki H."/>
            <person name="Tamura T."/>
        </authorList>
    </citation>
    <scope>NUCLEOTIDE SEQUENCE</scope>
    <source>
        <strain evidence="2">NBRC 105644</strain>
    </source>
</reference>
<keyword evidence="3" id="KW-1185">Reference proteome</keyword>
<protein>
    <recommendedName>
        <fullName evidence="1">Trypsin-co-occurring domain-containing protein</fullName>
    </recommendedName>
</protein>
<dbReference type="NCBIfam" id="NF041216">
    <property type="entry name" value="CU044_2847_fam"/>
    <property type="match status" value="1"/>
</dbReference>
<proteinExistence type="predicted"/>
<name>A0A8J4DM86_9ACTN</name>
<evidence type="ECO:0000313" key="2">
    <source>
        <dbReference type="EMBL" id="GIJ43119.1"/>
    </source>
</evidence>
<dbReference type="AlphaFoldDB" id="A0A8J4DM86"/>
<feature type="domain" description="Trypsin-co-occurring" evidence="1">
    <location>
        <begin position="11"/>
        <end position="102"/>
    </location>
</feature>
<evidence type="ECO:0000259" key="1">
    <source>
        <dbReference type="Pfam" id="PF19493"/>
    </source>
</evidence>
<sequence>MSELLRFETGSGSVVVEVAEDEPGIRLASRDGVVEQAPAHLENALASVRGAAESTLRVFRDGVLRPDGIEVEFGVRLNAEAGAVIAKSTVEGHFVVKLSWQRDPETQRSPET</sequence>
<accession>A0A8J4DM86</accession>
<dbReference type="EMBL" id="BOPF01000001">
    <property type="protein sequence ID" value="GIJ43119.1"/>
    <property type="molecule type" value="Genomic_DNA"/>
</dbReference>
<dbReference type="Proteomes" id="UP000619260">
    <property type="component" value="Unassembled WGS sequence"/>
</dbReference>
<dbReference type="RefSeq" id="WP_203896726.1">
    <property type="nucleotide sequence ID" value="NZ_BOPF01000001.1"/>
</dbReference>
<dbReference type="Pfam" id="PF19493">
    <property type="entry name" value="Trypco1"/>
    <property type="match status" value="1"/>
</dbReference>
<gene>
    <name evidence="2" type="ORF">Val02_00050</name>
</gene>
<organism evidence="2 3">
    <name type="scientific">Virgisporangium aliadipatigenens</name>
    <dbReference type="NCBI Taxonomy" id="741659"/>
    <lineage>
        <taxon>Bacteria</taxon>
        <taxon>Bacillati</taxon>
        <taxon>Actinomycetota</taxon>
        <taxon>Actinomycetes</taxon>
        <taxon>Micromonosporales</taxon>
        <taxon>Micromonosporaceae</taxon>
        <taxon>Virgisporangium</taxon>
    </lineage>
</organism>
<dbReference type="InterPro" id="IPR045794">
    <property type="entry name" value="Trypco1"/>
</dbReference>